<dbReference type="EMBL" id="NJHN03000075">
    <property type="protein sequence ID" value="KAH9417565.1"/>
    <property type="molecule type" value="Genomic_DNA"/>
</dbReference>
<evidence type="ECO:0000313" key="2">
    <source>
        <dbReference type="Proteomes" id="UP000887458"/>
    </source>
</evidence>
<evidence type="ECO:0000313" key="1">
    <source>
        <dbReference type="EMBL" id="KAH9417565.1"/>
    </source>
</evidence>
<dbReference type="Proteomes" id="UP000887458">
    <property type="component" value="Unassembled WGS sequence"/>
</dbReference>
<keyword evidence="2" id="KW-1185">Reference proteome</keyword>
<organism evidence="1 2">
    <name type="scientific">Dermatophagoides pteronyssinus</name>
    <name type="common">European house dust mite</name>
    <dbReference type="NCBI Taxonomy" id="6956"/>
    <lineage>
        <taxon>Eukaryota</taxon>
        <taxon>Metazoa</taxon>
        <taxon>Ecdysozoa</taxon>
        <taxon>Arthropoda</taxon>
        <taxon>Chelicerata</taxon>
        <taxon>Arachnida</taxon>
        <taxon>Acari</taxon>
        <taxon>Acariformes</taxon>
        <taxon>Sarcoptiformes</taxon>
        <taxon>Astigmata</taxon>
        <taxon>Psoroptidia</taxon>
        <taxon>Analgoidea</taxon>
        <taxon>Pyroglyphidae</taxon>
        <taxon>Dermatophagoidinae</taxon>
        <taxon>Dermatophagoides</taxon>
    </lineage>
</organism>
<proteinExistence type="predicted"/>
<gene>
    <name evidence="1" type="ORF">DERP_010379</name>
</gene>
<protein>
    <submittedName>
        <fullName evidence="1">Uncharacterized protein</fullName>
    </submittedName>
</protein>
<name>A0ABQ8J4Z6_DERPT</name>
<reference evidence="1 2" key="1">
    <citation type="journal article" date="2018" name="J. Allergy Clin. Immunol.">
        <title>High-quality assembly of Dermatophagoides pteronyssinus genome and transcriptome reveals a wide range of novel allergens.</title>
        <authorList>
            <person name="Liu X.Y."/>
            <person name="Yang K.Y."/>
            <person name="Wang M.Q."/>
            <person name="Kwok J.S."/>
            <person name="Zeng X."/>
            <person name="Yang Z."/>
            <person name="Xiao X.J."/>
            <person name="Lau C.P."/>
            <person name="Li Y."/>
            <person name="Huang Z.M."/>
            <person name="Ba J.G."/>
            <person name="Yim A.K."/>
            <person name="Ouyang C.Y."/>
            <person name="Ngai S.M."/>
            <person name="Chan T.F."/>
            <person name="Leung E.L."/>
            <person name="Liu L."/>
            <person name="Liu Z.G."/>
            <person name="Tsui S.K."/>
        </authorList>
    </citation>
    <scope>NUCLEOTIDE SEQUENCE [LARGE SCALE GENOMIC DNA]</scope>
    <source>
        <strain evidence="1">Derp</strain>
    </source>
</reference>
<sequence>MNSYLSAMVYLPNLCSHLNYLMIDHFSDACLFVSNDDVNDLFELLCKDDLPCEDDRFESGDLDRR</sequence>
<comment type="caution">
    <text evidence="1">The sequence shown here is derived from an EMBL/GenBank/DDBJ whole genome shotgun (WGS) entry which is preliminary data.</text>
</comment>
<reference evidence="1 2" key="2">
    <citation type="journal article" date="2022" name="Mol. Biol. Evol.">
        <title>Comparative Genomics Reveals Insights into the Divergent Evolution of Astigmatic Mites and Household Pest Adaptations.</title>
        <authorList>
            <person name="Xiong Q."/>
            <person name="Wan A.T."/>
            <person name="Liu X."/>
            <person name="Fung C.S."/>
            <person name="Xiao X."/>
            <person name="Malainual N."/>
            <person name="Hou J."/>
            <person name="Wang L."/>
            <person name="Wang M."/>
            <person name="Yang K.Y."/>
            <person name="Cui Y."/>
            <person name="Leung E.L."/>
            <person name="Nong W."/>
            <person name="Shin S.K."/>
            <person name="Au S.W."/>
            <person name="Jeong K.Y."/>
            <person name="Chew F.T."/>
            <person name="Hui J.H."/>
            <person name="Leung T.F."/>
            <person name="Tungtrongchitr A."/>
            <person name="Zhong N."/>
            <person name="Liu Z."/>
            <person name="Tsui S.K."/>
        </authorList>
    </citation>
    <scope>NUCLEOTIDE SEQUENCE [LARGE SCALE GENOMIC DNA]</scope>
    <source>
        <strain evidence="1">Derp</strain>
    </source>
</reference>
<accession>A0ABQ8J4Z6</accession>